<reference evidence="1 2" key="1">
    <citation type="submission" date="2019-02" db="EMBL/GenBank/DDBJ databases">
        <title>Deep-cultivation of Planctomycetes and their phenomic and genomic characterization uncovers novel biology.</title>
        <authorList>
            <person name="Wiegand S."/>
            <person name="Jogler M."/>
            <person name="Boedeker C."/>
            <person name="Pinto D."/>
            <person name="Vollmers J."/>
            <person name="Rivas-Marin E."/>
            <person name="Kohn T."/>
            <person name="Peeters S.H."/>
            <person name="Heuer A."/>
            <person name="Rast P."/>
            <person name="Oberbeckmann S."/>
            <person name="Bunk B."/>
            <person name="Jeske O."/>
            <person name="Meyerdierks A."/>
            <person name="Storesund J.E."/>
            <person name="Kallscheuer N."/>
            <person name="Luecker S."/>
            <person name="Lage O.M."/>
            <person name="Pohl T."/>
            <person name="Merkel B.J."/>
            <person name="Hornburger P."/>
            <person name="Mueller R.-W."/>
            <person name="Bruemmer F."/>
            <person name="Labrenz M."/>
            <person name="Spormann A.M."/>
            <person name="Op den Camp H."/>
            <person name="Overmann J."/>
            <person name="Amann R."/>
            <person name="Jetten M.S.M."/>
            <person name="Mascher T."/>
            <person name="Medema M.H."/>
            <person name="Devos D.P."/>
            <person name="Kaster A.-K."/>
            <person name="Ovreas L."/>
            <person name="Rohde M."/>
            <person name="Galperin M.Y."/>
            <person name="Jogler C."/>
        </authorList>
    </citation>
    <scope>NUCLEOTIDE SEQUENCE [LARGE SCALE GENOMIC DNA]</scope>
    <source>
        <strain evidence="1 2">Pla175</strain>
    </source>
</reference>
<evidence type="ECO:0000313" key="1">
    <source>
        <dbReference type="EMBL" id="QDU87280.1"/>
    </source>
</evidence>
<evidence type="ECO:0008006" key="3">
    <source>
        <dbReference type="Google" id="ProtNLM"/>
    </source>
</evidence>
<dbReference type="RefSeq" id="WP_145281251.1">
    <property type="nucleotide sequence ID" value="NZ_CP036291.1"/>
</dbReference>
<dbReference type="Gene3D" id="3.30.750.24">
    <property type="entry name" value="STAS domain"/>
    <property type="match status" value="1"/>
</dbReference>
<accession>A0A518D722</accession>
<dbReference type="OrthoDB" id="288693at2"/>
<dbReference type="EMBL" id="CP036291">
    <property type="protein sequence ID" value="QDU87280.1"/>
    <property type="molecule type" value="Genomic_DNA"/>
</dbReference>
<dbReference type="Proteomes" id="UP000317429">
    <property type="component" value="Chromosome"/>
</dbReference>
<dbReference type="KEGG" id="pnd:Pla175_06390"/>
<proteinExistence type="predicted"/>
<evidence type="ECO:0000313" key="2">
    <source>
        <dbReference type="Proteomes" id="UP000317429"/>
    </source>
</evidence>
<sequence length="146" mass="16767">MSILPTKTVARKLLPQRIDPAHVHVHDVDRGPNWLFVRLTQEHVDEPQELIEELRDICARHFVYRLVLELDQLETFPEKLGCRLAELDDRLASRGGALRLCGMNHDCEEMLGECRLSRPLHNHLNRHDAVLAVLRPTGEGVPARLH</sequence>
<gene>
    <name evidence="1" type="ORF">Pla175_06390</name>
</gene>
<keyword evidence="2" id="KW-1185">Reference proteome</keyword>
<protein>
    <recommendedName>
        <fullName evidence="3">STAS domain-containing protein</fullName>
    </recommendedName>
</protein>
<dbReference type="InterPro" id="IPR036513">
    <property type="entry name" value="STAS_dom_sf"/>
</dbReference>
<name>A0A518D722_9BACT</name>
<organism evidence="1 2">
    <name type="scientific">Pirellulimonas nuda</name>
    <dbReference type="NCBI Taxonomy" id="2528009"/>
    <lineage>
        <taxon>Bacteria</taxon>
        <taxon>Pseudomonadati</taxon>
        <taxon>Planctomycetota</taxon>
        <taxon>Planctomycetia</taxon>
        <taxon>Pirellulales</taxon>
        <taxon>Lacipirellulaceae</taxon>
        <taxon>Pirellulimonas</taxon>
    </lineage>
</organism>
<dbReference type="AlphaFoldDB" id="A0A518D722"/>